<reference evidence="2 3" key="1">
    <citation type="submission" date="2020-08" db="EMBL/GenBank/DDBJ databases">
        <title>Functional genomics of gut bacteria from endangered species of beetles.</title>
        <authorList>
            <person name="Carlos-Shanley C."/>
        </authorList>
    </citation>
    <scope>NUCLEOTIDE SEQUENCE [LARGE SCALE GENOMIC DNA]</scope>
    <source>
        <strain evidence="2 3">S00198</strain>
    </source>
</reference>
<proteinExistence type="predicted"/>
<dbReference type="InterPro" id="IPR046475">
    <property type="entry name" value="DUF6796"/>
</dbReference>
<keyword evidence="3" id="KW-1185">Reference proteome</keyword>
<gene>
    <name evidence="2" type="ORF">HNP48_006814</name>
</gene>
<evidence type="ECO:0000313" key="3">
    <source>
        <dbReference type="Proteomes" id="UP000575083"/>
    </source>
</evidence>
<dbReference type="AlphaFoldDB" id="A0A7X0UDF6"/>
<feature type="transmembrane region" description="Helical" evidence="1">
    <location>
        <begin position="46"/>
        <end position="68"/>
    </location>
</feature>
<comment type="caution">
    <text evidence="2">The sequence shown here is derived from an EMBL/GenBank/DDBJ whole genome shotgun (WGS) entry which is preliminary data.</text>
</comment>
<name>A0A7X0UDF6_9BURK</name>
<feature type="transmembrane region" description="Helical" evidence="1">
    <location>
        <begin position="186"/>
        <end position="206"/>
    </location>
</feature>
<sequence>MGAGMGIWGAVLLLAGDMLLLGHWGAAADFRAGMLELVRSAPVARIWAGGLLGPVAGALLVAGFWQVCQGVQVPAGRAARAMLGLFMLFAVGLAAIHSVWAVFELLIRTCVDGAAPSVCQAQAEAVQAYMRLSLLGLAVPGAMASLVLAVLVLRGRTPWPRWAVLANPLPLVVVLLPAFAAAPAPIGAVLLGGSASLLLLVFFVVAHVSARSVRGGPPAGLAGGLP</sequence>
<keyword evidence="1" id="KW-0812">Transmembrane</keyword>
<keyword evidence="1" id="KW-0472">Membrane</keyword>
<evidence type="ECO:0000256" key="1">
    <source>
        <dbReference type="SAM" id="Phobius"/>
    </source>
</evidence>
<feature type="transmembrane region" description="Helical" evidence="1">
    <location>
        <begin position="80"/>
        <end position="103"/>
    </location>
</feature>
<dbReference type="EMBL" id="JACHLK010000028">
    <property type="protein sequence ID" value="MBB6564088.1"/>
    <property type="molecule type" value="Genomic_DNA"/>
</dbReference>
<organism evidence="2 3">
    <name type="scientific">Acidovorax soli</name>
    <dbReference type="NCBI Taxonomy" id="592050"/>
    <lineage>
        <taxon>Bacteria</taxon>
        <taxon>Pseudomonadati</taxon>
        <taxon>Pseudomonadota</taxon>
        <taxon>Betaproteobacteria</taxon>
        <taxon>Burkholderiales</taxon>
        <taxon>Comamonadaceae</taxon>
        <taxon>Acidovorax</taxon>
    </lineage>
</organism>
<protein>
    <submittedName>
        <fullName evidence="2">Uncharacterized protein</fullName>
    </submittedName>
</protein>
<dbReference type="RefSeq" id="WP_184865761.1">
    <property type="nucleotide sequence ID" value="NZ_JACHLK010000028.1"/>
</dbReference>
<feature type="transmembrane region" description="Helical" evidence="1">
    <location>
        <begin position="132"/>
        <end position="153"/>
    </location>
</feature>
<feature type="transmembrane region" description="Helical" evidence="1">
    <location>
        <begin position="7"/>
        <end position="26"/>
    </location>
</feature>
<dbReference type="Pfam" id="PF20599">
    <property type="entry name" value="DUF6796"/>
    <property type="match status" value="1"/>
</dbReference>
<evidence type="ECO:0000313" key="2">
    <source>
        <dbReference type="EMBL" id="MBB6564088.1"/>
    </source>
</evidence>
<accession>A0A7X0UDF6</accession>
<keyword evidence="1" id="KW-1133">Transmembrane helix</keyword>
<feature type="transmembrane region" description="Helical" evidence="1">
    <location>
        <begin position="162"/>
        <end position="180"/>
    </location>
</feature>
<dbReference type="Proteomes" id="UP000575083">
    <property type="component" value="Unassembled WGS sequence"/>
</dbReference>